<name>A0A2K3L337_TRIPR</name>
<accession>A0A2K3L337</accession>
<feature type="region of interest" description="Disordered" evidence="1">
    <location>
        <begin position="60"/>
        <end position="84"/>
    </location>
</feature>
<feature type="region of interest" description="Disordered" evidence="1">
    <location>
        <begin position="1"/>
        <end position="27"/>
    </location>
</feature>
<feature type="compositionally biased region" description="Gly residues" evidence="1">
    <location>
        <begin position="74"/>
        <end position="84"/>
    </location>
</feature>
<proteinExistence type="predicted"/>
<dbReference type="EMBL" id="ASHM01025273">
    <property type="protein sequence ID" value="PNX72926.1"/>
    <property type="molecule type" value="Genomic_DNA"/>
</dbReference>
<comment type="caution">
    <text evidence="2">The sequence shown here is derived from an EMBL/GenBank/DDBJ whole genome shotgun (WGS) entry which is preliminary data.</text>
</comment>
<dbReference type="Gramene" id="Tp57577_TGAC_v2_mRNA19028">
    <property type="protein sequence ID" value="Tp57577_TGAC_v2_mRNA19028"/>
    <property type="gene ID" value="Tp57577_TGAC_v2_gene18386"/>
</dbReference>
<reference evidence="2 3" key="2">
    <citation type="journal article" date="2017" name="Front. Plant Sci.">
        <title>Gene Classification and Mining of Molecular Markers Useful in Red Clover (Trifolium pratense) Breeding.</title>
        <authorList>
            <person name="Istvanek J."/>
            <person name="Dluhosova J."/>
            <person name="Dluhos P."/>
            <person name="Patkova L."/>
            <person name="Nedelnik J."/>
            <person name="Repkova J."/>
        </authorList>
    </citation>
    <scope>NUCLEOTIDE SEQUENCE [LARGE SCALE GENOMIC DNA]</scope>
    <source>
        <strain evidence="3">cv. Tatra</strain>
        <tissue evidence="2">Young leaves</tissue>
    </source>
</reference>
<dbReference type="Proteomes" id="UP000236291">
    <property type="component" value="Unassembled WGS sequence"/>
</dbReference>
<gene>
    <name evidence="2" type="ORF">L195_g028824</name>
</gene>
<evidence type="ECO:0000313" key="2">
    <source>
        <dbReference type="EMBL" id="PNX72926.1"/>
    </source>
</evidence>
<evidence type="ECO:0000256" key="1">
    <source>
        <dbReference type="SAM" id="MobiDB-lite"/>
    </source>
</evidence>
<evidence type="ECO:0000313" key="3">
    <source>
        <dbReference type="Proteomes" id="UP000236291"/>
    </source>
</evidence>
<sequence length="102" mass="9945">MGNFCSRHEKKRDYNNKHKKDGGFQAIHASKVSATKYRDDGGARDGNMVFMTAAIATTPVDTTSGGYHGHHGGDSGGHGSGGGDGGGGGGCGGGGCGGGCGG</sequence>
<dbReference type="AlphaFoldDB" id="A0A2K3L337"/>
<reference evidence="2 3" key="1">
    <citation type="journal article" date="2014" name="Am. J. Bot.">
        <title>Genome assembly and annotation for red clover (Trifolium pratense; Fabaceae).</title>
        <authorList>
            <person name="Istvanek J."/>
            <person name="Jaros M."/>
            <person name="Krenek A."/>
            <person name="Repkova J."/>
        </authorList>
    </citation>
    <scope>NUCLEOTIDE SEQUENCE [LARGE SCALE GENOMIC DNA]</scope>
    <source>
        <strain evidence="3">cv. Tatra</strain>
        <tissue evidence="2">Young leaves</tissue>
    </source>
</reference>
<organism evidence="2 3">
    <name type="scientific">Trifolium pratense</name>
    <name type="common">Red clover</name>
    <dbReference type="NCBI Taxonomy" id="57577"/>
    <lineage>
        <taxon>Eukaryota</taxon>
        <taxon>Viridiplantae</taxon>
        <taxon>Streptophyta</taxon>
        <taxon>Embryophyta</taxon>
        <taxon>Tracheophyta</taxon>
        <taxon>Spermatophyta</taxon>
        <taxon>Magnoliopsida</taxon>
        <taxon>eudicotyledons</taxon>
        <taxon>Gunneridae</taxon>
        <taxon>Pentapetalae</taxon>
        <taxon>rosids</taxon>
        <taxon>fabids</taxon>
        <taxon>Fabales</taxon>
        <taxon>Fabaceae</taxon>
        <taxon>Papilionoideae</taxon>
        <taxon>50 kb inversion clade</taxon>
        <taxon>NPAAA clade</taxon>
        <taxon>Hologalegina</taxon>
        <taxon>IRL clade</taxon>
        <taxon>Trifolieae</taxon>
        <taxon>Trifolium</taxon>
    </lineage>
</organism>
<protein>
    <submittedName>
        <fullName evidence="2">Uncharacterized protein</fullName>
    </submittedName>
</protein>
<dbReference type="OrthoDB" id="1428859at2759"/>